<dbReference type="AlphaFoldDB" id="A0A6G1K8V6"/>
<protein>
    <recommendedName>
        <fullName evidence="5">Integral membrane protein</fullName>
    </recommendedName>
</protein>
<proteinExistence type="predicted"/>
<accession>A0A6G1K8V6</accession>
<evidence type="ECO:0000256" key="2">
    <source>
        <dbReference type="SAM" id="Phobius"/>
    </source>
</evidence>
<feature type="transmembrane region" description="Helical" evidence="2">
    <location>
        <begin position="97"/>
        <end position="116"/>
    </location>
</feature>
<evidence type="ECO:0000256" key="1">
    <source>
        <dbReference type="SAM" id="MobiDB-lite"/>
    </source>
</evidence>
<feature type="compositionally biased region" description="Basic and acidic residues" evidence="1">
    <location>
        <begin position="413"/>
        <end position="422"/>
    </location>
</feature>
<feature type="region of interest" description="Disordered" evidence="1">
    <location>
        <begin position="405"/>
        <end position="426"/>
    </location>
</feature>
<feature type="compositionally biased region" description="Basic and acidic residues" evidence="1">
    <location>
        <begin position="298"/>
        <end position="307"/>
    </location>
</feature>
<gene>
    <name evidence="3" type="ORF">K504DRAFT_455957</name>
</gene>
<keyword evidence="2" id="KW-0812">Transmembrane</keyword>
<dbReference type="PANTHER" id="PTHR35179:SF1">
    <property type="entry name" value="INTEGRAL MEMBRANE PROTEIN"/>
    <property type="match status" value="1"/>
</dbReference>
<name>A0A6G1K8V6_9PLEO</name>
<organism evidence="3 4">
    <name type="scientific">Pleomassaria siparia CBS 279.74</name>
    <dbReference type="NCBI Taxonomy" id="1314801"/>
    <lineage>
        <taxon>Eukaryota</taxon>
        <taxon>Fungi</taxon>
        <taxon>Dikarya</taxon>
        <taxon>Ascomycota</taxon>
        <taxon>Pezizomycotina</taxon>
        <taxon>Dothideomycetes</taxon>
        <taxon>Pleosporomycetidae</taxon>
        <taxon>Pleosporales</taxon>
        <taxon>Pleomassariaceae</taxon>
        <taxon>Pleomassaria</taxon>
    </lineage>
</organism>
<feature type="transmembrane region" description="Helical" evidence="2">
    <location>
        <begin position="67"/>
        <end position="91"/>
    </location>
</feature>
<dbReference type="Proteomes" id="UP000799428">
    <property type="component" value="Unassembled WGS sequence"/>
</dbReference>
<evidence type="ECO:0000313" key="4">
    <source>
        <dbReference type="Proteomes" id="UP000799428"/>
    </source>
</evidence>
<sequence length="443" mass="50786">MSREFRNDPSFVAWGPLIPAHYQNEPITLVDVTVASVVWGLTCMAIILALYLGYGQTKASRSPLRSTYVWLIWLELLVSFLMGLECYLHLLKIISPSFAFYFTILFWWCIQVQLLLQIIINRIRVIVPDRHRSRQIMIGTAALVTAVNISVFNIWIPARLQISPRYERINTVWDRTEKVIYLFIDASLNWYFLRTVKSNLINNGLEKYNKLLRFNQRIIVFSLLMDVMIIAAMSIPNSFVADVLPERYIQFHPLAYTVKLNIEMTMANLIKRIAVSTSRRTGNNSLIQEFASPSNKSSTDRSTDGTHARHKPYIELPVRMFSNKQKSAAGGQNSAVVAPNEGHVFSFTPTGTQIKKTEEIYVRSDPNPAFQRTNAGNAGLKRVDEREGPMITEREINRNKNSYEVTEGAESVKSIDARRREDSDDEAVLVRPTDRYGWGRIER</sequence>
<feature type="transmembrane region" description="Helical" evidence="2">
    <location>
        <begin position="32"/>
        <end position="55"/>
    </location>
</feature>
<feature type="transmembrane region" description="Helical" evidence="2">
    <location>
        <begin position="136"/>
        <end position="158"/>
    </location>
</feature>
<keyword evidence="4" id="KW-1185">Reference proteome</keyword>
<dbReference type="PANTHER" id="PTHR35179">
    <property type="entry name" value="PROTEIN CBG02620"/>
    <property type="match status" value="1"/>
</dbReference>
<feature type="transmembrane region" description="Helical" evidence="2">
    <location>
        <begin position="217"/>
        <end position="235"/>
    </location>
</feature>
<keyword evidence="2" id="KW-0472">Membrane</keyword>
<dbReference type="OrthoDB" id="3205825at2759"/>
<dbReference type="EMBL" id="MU005771">
    <property type="protein sequence ID" value="KAF2709053.1"/>
    <property type="molecule type" value="Genomic_DNA"/>
</dbReference>
<feature type="region of interest" description="Disordered" evidence="1">
    <location>
        <begin position="286"/>
        <end position="310"/>
    </location>
</feature>
<reference evidence="3" key="1">
    <citation type="journal article" date="2020" name="Stud. Mycol.">
        <title>101 Dothideomycetes genomes: a test case for predicting lifestyles and emergence of pathogens.</title>
        <authorList>
            <person name="Haridas S."/>
            <person name="Albert R."/>
            <person name="Binder M."/>
            <person name="Bloem J."/>
            <person name="Labutti K."/>
            <person name="Salamov A."/>
            <person name="Andreopoulos B."/>
            <person name="Baker S."/>
            <person name="Barry K."/>
            <person name="Bills G."/>
            <person name="Bluhm B."/>
            <person name="Cannon C."/>
            <person name="Castanera R."/>
            <person name="Culley D."/>
            <person name="Daum C."/>
            <person name="Ezra D."/>
            <person name="Gonzalez J."/>
            <person name="Henrissat B."/>
            <person name="Kuo A."/>
            <person name="Liang C."/>
            <person name="Lipzen A."/>
            <person name="Lutzoni F."/>
            <person name="Magnuson J."/>
            <person name="Mondo S."/>
            <person name="Nolan M."/>
            <person name="Ohm R."/>
            <person name="Pangilinan J."/>
            <person name="Park H.-J."/>
            <person name="Ramirez L."/>
            <person name="Alfaro M."/>
            <person name="Sun H."/>
            <person name="Tritt A."/>
            <person name="Yoshinaga Y."/>
            <person name="Zwiers L.-H."/>
            <person name="Turgeon B."/>
            <person name="Goodwin S."/>
            <person name="Spatafora J."/>
            <person name="Crous P."/>
            <person name="Grigoriev I."/>
        </authorList>
    </citation>
    <scope>NUCLEOTIDE SEQUENCE</scope>
    <source>
        <strain evidence="3">CBS 279.74</strain>
    </source>
</reference>
<evidence type="ECO:0008006" key="5">
    <source>
        <dbReference type="Google" id="ProtNLM"/>
    </source>
</evidence>
<feature type="compositionally biased region" description="Polar residues" evidence="1">
    <location>
        <begin position="286"/>
        <end position="297"/>
    </location>
</feature>
<keyword evidence="2" id="KW-1133">Transmembrane helix</keyword>
<evidence type="ECO:0000313" key="3">
    <source>
        <dbReference type="EMBL" id="KAF2709053.1"/>
    </source>
</evidence>